<proteinExistence type="predicted"/>
<organism evidence="3 4">
    <name type="scientific">Aspergillus pseudoustus</name>
    <dbReference type="NCBI Taxonomy" id="1810923"/>
    <lineage>
        <taxon>Eukaryota</taxon>
        <taxon>Fungi</taxon>
        <taxon>Dikarya</taxon>
        <taxon>Ascomycota</taxon>
        <taxon>Pezizomycotina</taxon>
        <taxon>Eurotiomycetes</taxon>
        <taxon>Eurotiomycetidae</taxon>
        <taxon>Eurotiales</taxon>
        <taxon>Aspergillaceae</taxon>
        <taxon>Aspergillus</taxon>
        <taxon>Aspergillus subgen. Nidulantes</taxon>
    </lineage>
</organism>
<comment type="caution">
    <text evidence="3">The sequence shown here is derived from an EMBL/GenBank/DDBJ whole genome shotgun (WGS) entry which is preliminary data.</text>
</comment>
<sequence>MAINTESIIALIALLVTGTPSLLLVWRYYLQRRARRATLSAAPIPPSSPSDTVPEPRPQTSLSRNITWSAHPQTPERLLEEGLYTRRTRTDFHLSQVYISLEEVR</sequence>
<dbReference type="EMBL" id="JBFXLU010000377">
    <property type="protein sequence ID" value="KAL2828078.1"/>
    <property type="molecule type" value="Genomic_DNA"/>
</dbReference>
<feature type="transmembrane region" description="Helical" evidence="2">
    <location>
        <begin position="6"/>
        <end position="26"/>
    </location>
</feature>
<evidence type="ECO:0000256" key="2">
    <source>
        <dbReference type="SAM" id="Phobius"/>
    </source>
</evidence>
<evidence type="ECO:0000313" key="3">
    <source>
        <dbReference type="EMBL" id="KAL2828078.1"/>
    </source>
</evidence>
<feature type="region of interest" description="Disordered" evidence="1">
    <location>
        <begin position="40"/>
        <end position="65"/>
    </location>
</feature>
<keyword evidence="2" id="KW-0812">Transmembrane</keyword>
<dbReference type="Proteomes" id="UP001610446">
    <property type="component" value="Unassembled WGS sequence"/>
</dbReference>
<gene>
    <name evidence="3" type="ORF">BJY01DRAFT_228730</name>
</gene>
<keyword evidence="2" id="KW-0472">Membrane</keyword>
<reference evidence="3 4" key="1">
    <citation type="submission" date="2024-07" db="EMBL/GenBank/DDBJ databases">
        <title>Section-level genome sequencing and comparative genomics of Aspergillus sections Usti and Cavernicolus.</title>
        <authorList>
            <consortium name="Lawrence Berkeley National Laboratory"/>
            <person name="Nybo J.L."/>
            <person name="Vesth T.C."/>
            <person name="Theobald S."/>
            <person name="Frisvad J.C."/>
            <person name="Larsen T.O."/>
            <person name="Kjaerboelling I."/>
            <person name="Rothschild-Mancinelli K."/>
            <person name="Lyhne E.K."/>
            <person name="Kogle M.E."/>
            <person name="Barry K."/>
            <person name="Clum A."/>
            <person name="Na H."/>
            <person name="Ledsgaard L."/>
            <person name="Lin J."/>
            <person name="Lipzen A."/>
            <person name="Kuo A."/>
            <person name="Riley R."/>
            <person name="Mondo S."/>
            <person name="Labutti K."/>
            <person name="Haridas S."/>
            <person name="Pangalinan J."/>
            <person name="Salamov A.A."/>
            <person name="Simmons B.A."/>
            <person name="Magnuson J.K."/>
            <person name="Chen J."/>
            <person name="Drula E."/>
            <person name="Henrissat B."/>
            <person name="Wiebenga A."/>
            <person name="Lubbers R.J."/>
            <person name="Gomes A.C."/>
            <person name="Makela M.R."/>
            <person name="Stajich J."/>
            <person name="Grigoriev I.V."/>
            <person name="Mortensen U.H."/>
            <person name="De Vries R.P."/>
            <person name="Baker S.E."/>
            <person name="Andersen M.R."/>
        </authorList>
    </citation>
    <scope>NUCLEOTIDE SEQUENCE [LARGE SCALE GENOMIC DNA]</scope>
    <source>
        <strain evidence="3 4">CBS 123904</strain>
    </source>
</reference>
<evidence type="ECO:0000313" key="4">
    <source>
        <dbReference type="Proteomes" id="UP001610446"/>
    </source>
</evidence>
<evidence type="ECO:0000256" key="1">
    <source>
        <dbReference type="SAM" id="MobiDB-lite"/>
    </source>
</evidence>
<name>A0ABR4IK06_9EURO</name>
<protein>
    <submittedName>
        <fullName evidence="3">Uncharacterized protein</fullName>
    </submittedName>
</protein>
<keyword evidence="2" id="KW-1133">Transmembrane helix</keyword>
<keyword evidence="4" id="KW-1185">Reference proteome</keyword>
<accession>A0ABR4IK06</accession>